<dbReference type="Pfam" id="PF13469">
    <property type="entry name" value="Sulfotransfer_3"/>
    <property type="match status" value="1"/>
</dbReference>
<dbReference type="Proteomes" id="UP000032679">
    <property type="component" value="Unassembled WGS sequence"/>
</dbReference>
<dbReference type="EMBL" id="BALE01000002">
    <property type="protein sequence ID" value="GAN52722.1"/>
    <property type="molecule type" value="Genomic_DNA"/>
</dbReference>
<dbReference type="GO" id="GO:0016740">
    <property type="term" value="F:transferase activity"/>
    <property type="evidence" value="ECO:0007669"/>
    <property type="project" value="UniProtKB-KW"/>
</dbReference>
<keyword evidence="1" id="KW-0808">Transferase</keyword>
<organism evidence="1 2">
    <name type="scientific">Tanticharoenia sakaeratensis NBRC 103193</name>
    <dbReference type="NCBI Taxonomy" id="1231623"/>
    <lineage>
        <taxon>Bacteria</taxon>
        <taxon>Pseudomonadati</taxon>
        <taxon>Pseudomonadota</taxon>
        <taxon>Alphaproteobacteria</taxon>
        <taxon>Acetobacterales</taxon>
        <taxon>Acetobacteraceae</taxon>
        <taxon>Tanticharoenia</taxon>
    </lineage>
</organism>
<dbReference type="SUPFAM" id="SSF52540">
    <property type="entry name" value="P-loop containing nucleoside triphosphate hydrolases"/>
    <property type="match status" value="1"/>
</dbReference>
<dbReference type="RefSeq" id="WP_148505768.1">
    <property type="nucleotide sequence ID" value="NZ_BALE01000002.1"/>
</dbReference>
<evidence type="ECO:0000313" key="2">
    <source>
        <dbReference type="Proteomes" id="UP000032679"/>
    </source>
</evidence>
<gene>
    <name evidence="1" type="ORF">Tasa_002_002</name>
</gene>
<dbReference type="InterPro" id="IPR027417">
    <property type="entry name" value="P-loop_NTPase"/>
</dbReference>
<sequence>MIPASAGMRQRLEILHEIAGRQIFFVGGAPRSGTTWLQQMLNANPEVSCAGEGMFWRELMEPVEKLVFGRRAAIEDKNATLFQHSGGYPLPDAFDADTLIGVGVLLGFQRQIAMRGNADAIRAVGEKTPENVFVFPRLRGLFPTARLIGIARDPRDTLASSWHMFCRGVPEARQAAAKDELIARSLPSIEHGARMLIAFQEQDPRTCALVTYERLTADTPRELARLFRHLGVRDDAGTTAGCIAACAFDRQSGGRARGEADSRAFLRRGVVGDWRSTFTEAQGKMITDRLGWMYPYFGWRL</sequence>
<accession>A0A0D6MGF7</accession>
<dbReference type="OrthoDB" id="9804504at2"/>
<dbReference type="STRING" id="1231623.Tasa_002_002"/>
<reference evidence="1 2" key="1">
    <citation type="submission" date="2012-10" db="EMBL/GenBank/DDBJ databases">
        <title>Genome sequencing of Tanticharoenia sakaeratensis NBRC 103193.</title>
        <authorList>
            <person name="Azuma Y."/>
            <person name="Hadano H."/>
            <person name="Hirakawa H."/>
            <person name="Matsushita K."/>
        </authorList>
    </citation>
    <scope>NUCLEOTIDE SEQUENCE [LARGE SCALE GENOMIC DNA]</scope>
    <source>
        <strain evidence="1 2">NBRC 103193</strain>
    </source>
</reference>
<name>A0A0D6MGF7_9PROT</name>
<comment type="caution">
    <text evidence="1">The sequence shown here is derived from an EMBL/GenBank/DDBJ whole genome shotgun (WGS) entry which is preliminary data.</text>
</comment>
<dbReference type="PANTHER" id="PTHR11783">
    <property type="entry name" value="SULFOTRANSFERASE SULT"/>
    <property type="match status" value="1"/>
</dbReference>
<evidence type="ECO:0000313" key="1">
    <source>
        <dbReference type="EMBL" id="GAN52722.1"/>
    </source>
</evidence>
<keyword evidence="2" id="KW-1185">Reference proteome</keyword>
<dbReference type="Gene3D" id="3.40.50.300">
    <property type="entry name" value="P-loop containing nucleotide triphosphate hydrolases"/>
    <property type="match status" value="1"/>
</dbReference>
<protein>
    <submittedName>
        <fullName evidence="1">Sulfotransferase</fullName>
    </submittedName>
</protein>
<proteinExistence type="predicted"/>
<dbReference type="AlphaFoldDB" id="A0A0D6MGF7"/>